<evidence type="ECO:0000313" key="4">
    <source>
        <dbReference type="Proteomes" id="UP000305202"/>
    </source>
</evidence>
<dbReference type="RefSeq" id="WP_136990698.1">
    <property type="nucleotide sequence ID" value="NZ_SZPQ01000018.1"/>
</dbReference>
<protein>
    <submittedName>
        <fullName evidence="3">Uncharacterized protein</fullName>
    </submittedName>
</protein>
<organism evidence="3 4">
    <name type="scientific">Martelella alba</name>
    <dbReference type="NCBI Taxonomy" id="2590451"/>
    <lineage>
        <taxon>Bacteria</taxon>
        <taxon>Pseudomonadati</taxon>
        <taxon>Pseudomonadota</taxon>
        <taxon>Alphaproteobacteria</taxon>
        <taxon>Hyphomicrobiales</taxon>
        <taxon>Aurantimonadaceae</taxon>
        <taxon>Martelella</taxon>
    </lineage>
</organism>
<proteinExistence type="predicted"/>
<reference evidence="3 4" key="1">
    <citation type="submission" date="2019-04" db="EMBL/GenBank/DDBJ databases">
        <authorList>
            <person name="Li M."/>
            <person name="Gao C."/>
        </authorList>
    </citation>
    <scope>NUCLEOTIDE SEQUENCE [LARGE SCALE GENOMIC DNA]</scope>
    <source>
        <strain evidence="3 4">BGMRC 2031</strain>
    </source>
</reference>
<dbReference type="EMBL" id="SZPQ01000018">
    <property type="protein sequence ID" value="TKI05695.1"/>
    <property type="molecule type" value="Genomic_DNA"/>
</dbReference>
<dbReference type="Proteomes" id="UP000305202">
    <property type="component" value="Unassembled WGS sequence"/>
</dbReference>
<evidence type="ECO:0000313" key="3">
    <source>
        <dbReference type="EMBL" id="TKI05695.1"/>
    </source>
</evidence>
<accession>A0ABY2SPG9</accession>
<sequence>MYHPNPNATPEQAWNDTPEKIKEVLVDFRYHGDYTPHARSLIQRYAYFGDLSSFGKVLSNRTQWSNVPQDRFLRRVGFYEN</sequence>
<keyword evidence="1" id="KW-0929">Antimicrobial</keyword>
<gene>
    <name evidence="3" type="ORF">FCN80_13605</name>
</gene>
<dbReference type="Gene3D" id="1.10.530.40">
    <property type="match status" value="1"/>
</dbReference>
<keyword evidence="4" id="KW-1185">Reference proteome</keyword>
<name>A0ABY2SPG9_9HYPH</name>
<evidence type="ECO:0000256" key="1">
    <source>
        <dbReference type="ARBA" id="ARBA00022529"/>
    </source>
</evidence>
<dbReference type="InterPro" id="IPR023347">
    <property type="entry name" value="Lysozyme_dom_sf"/>
</dbReference>
<evidence type="ECO:0000256" key="2">
    <source>
        <dbReference type="ARBA" id="ARBA00022638"/>
    </source>
</evidence>
<comment type="caution">
    <text evidence="3">The sequence shown here is derived from an EMBL/GenBank/DDBJ whole genome shotgun (WGS) entry which is preliminary data.</text>
</comment>
<keyword evidence="2" id="KW-0081">Bacteriolytic enzyme</keyword>